<evidence type="ECO:0000256" key="1">
    <source>
        <dbReference type="ARBA" id="ARBA00022737"/>
    </source>
</evidence>
<dbReference type="PANTHER" id="PTHR24126:SF14">
    <property type="entry name" value="ANK_REP_REGION DOMAIN-CONTAINING PROTEIN"/>
    <property type="match status" value="1"/>
</dbReference>
<dbReference type="AlphaFoldDB" id="A0A381R4Q1"/>
<organism evidence="3">
    <name type="scientific">marine metagenome</name>
    <dbReference type="NCBI Taxonomy" id="408172"/>
    <lineage>
        <taxon>unclassified sequences</taxon>
        <taxon>metagenomes</taxon>
        <taxon>ecological metagenomes</taxon>
    </lineage>
</organism>
<protein>
    <submittedName>
        <fullName evidence="3">Uncharacterized protein</fullName>
    </submittedName>
</protein>
<dbReference type="Pfam" id="PF00023">
    <property type="entry name" value="Ank"/>
    <property type="match status" value="3"/>
</dbReference>
<dbReference type="PROSITE" id="PS50088">
    <property type="entry name" value="ANK_REPEAT"/>
    <property type="match status" value="8"/>
</dbReference>
<dbReference type="SMART" id="SM00248">
    <property type="entry name" value="ANK"/>
    <property type="match status" value="11"/>
</dbReference>
<keyword evidence="1" id="KW-0677">Repeat</keyword>
<keyword evidence="2" id="KW-0040">ANK repeat</keyword>
<dbReference type="PRINTS" id="PR01415">
    <property type="entry name" value="ANKYRIN"/>
</dbReference>
<dbReference type="EMBL" id="UINC01001607">
    <property type="protein sequence ID" value="SUZ84807.1"/>
    <property type="molecule type" value="Genomic_DNA"/>
</dbReference>
<proteinExistence type="predicted"/>
<accession>A0A381R4Q1</accession>
<dbReference type="InterPro" id="IPR002110">
    <property type="entry name" value="Ankyrin_rpt"/>
</dbReference>
<evidence type="ECO:0000313" key="3">
    <source>
        <dbReference type="EMBL" id="SUZ84807.1"/>
    </source>
</evidence>
<name>A0A381R4Q1_9ZZZZ</name>
<evidence type="ECO:0000256" key="2">
    <source>
        <dbReference type="ARBA" id="ARBA00023043"/>
    </source>
</evidence>
<dbReference type="Gene3D" id="1.25.40.20">
    <property type="entry name" value="Ankyrin repeat-containing domain"/>
    <property type="match status" value="4"/>
</dbReference>
<dbReference type="InterPro" id="IPR036770">
    <property type="entry name" value="Ankyrin_rpt-contain_sf"/>
</dbReference>
<gene>
    <name evidence="3" type="ORF">METZ01_LOCUS37661</name>
</gene>
<dbReference type="SUPFAM" id="SSF48403">
    <property type="entry name" value="Ankyrin repeat"/>
    <property type="match status" value="1"/>
</dbReference>
<dbReference type="PANTHER" id="PTHR24126">
    <property type="entry name" value="ANKYRIN REPEAT, PH AND SEC7 DOMAIN CONTAINING PROTEIN SECG-RELATED"/>
    <property type="match status" value="1"/>
</dbReference>
<reference evidence="3" key="1">
    <citation type="submission" date="2018-05" db="EMBL/GenBank/DDBJ databases">
        <authorList>
            <person name="Lanie J.A."/>
            <person name="Ng W.-L."/>
            <person name="Kazmierczak K.M."/>
            <person name="Andrzejewski T.M."/>
            <person name="Davidsen T.M."/>
            <person name="Wayne K.J."/>
            <person name="Tettelin H."/>
            <person name="Glass J.I."/>
            <person name="Rusch D."/>
            <person name="Podicherti R."/>
            <person name="Tsui H.-C.T."/>
            <person name="Winkler M.E."/>
        </authorList>
    </citation>
    <scope>NUCLEOTIDE SEQUENCE</scope>
</reference>
<dbReference type="PROSITE" id="PS50297">
    <property type="entry name" value="ANK_REP_REGION"/>
    <property type="match status" value="7"/>
</dbReference>
<dbReference type="Pfam" id="PF12796">
    <property type="entry name" value="Ank_2"/>
    <property type="match status" value="3"/>
</dbReference>
<sequence>MKRVGLIVITLFLFAHGIVRAAESELLYAIERNDSDAALVLLEQGADVHASHPDGATVLHWASHWDLVDLTKRLLDAGASVNAVNDFGVAPISVACRNGSVGMVDVLLSGGADARTAEPSGETALMTCARTGSKESVEQLLADGAYPNAFEVSSGQTALMWAAAGGHTATARVLLEAGAEMDVRSKGEFTPLMFAARAGAIQVAELLLEAGATFNMATPEGLSPLLIAAASVDAITGSDYRLVVETSDHEALGILLLEYGANVGQADQYGMTSLHYAVEMRKPMLLEALLEHGADPNTQLIDGLPFRRGDYVGREAYNGASPFWLAARLGDVEMMRALLAAGADPELRSAYGVTPLMVAAGLTQTDSRMVAEDRLLEAVEMLTLDVGADIYAVDRSGQTALHGAANVSGNALIQFLVDQGADPMAEDKRGQTPLDVATRTLRPRPRTAALLRELDAAQ</sequence>